<reference evidence="2" key="1">
    <citation type="journal article" date="2021" name="Nat. Commun.">
        <title>Genetic determinants of endophytism in the Arabidopsis root mycobiome.</title>
        <authorList>
            <person name="Mesny F."/>
            <person name="Miyauchi S."/>
            <person name="Thiergart T."/>
            <person name="Pickel B."/>
            <person name="Atanasova L."/>
            <person name="Karlsson M."/>
            <person name="Huettel B."/>
            <person name="Barry K.W."/>
            <person name="Haridas S."/>
            <person name="Chen C."/>
            <person name="Bauer D."/>
            <person name="Andreopoulos W."/>
            <person name="Pangilinan J."/>
            <person name="LaButti K."/>
            <person name="Riley R."/>
            <person name="Lipzen A."/>
            <person name="Clum A."/>
            <person name="Drula E."/>
            <person name="Henrissat B."/>
            <person name="Kohler A."/>
            <person name="Grigoriev I.V."/>
            <person name="Martin F.M."/>
            <person name="Hacquard S."/>
        </authorList>
    </citation>
    <scope>NUCLEOTIDE SEQUENCE</scope>
    <source>
        <strain evidence="2">MPI-CAGE-AT-0147</strain>
    </source>
</reference>
<dbReference type="PANTHER" id="PTHR35606:SF4">
    <property type="entry name" value="CELLULOSE-BINDING FAMILY II PROTEIN"/>
    <property type="match status" value="1"/>
</dbReference>
<dbReference type="EMBL" id="JAGMUV010000012">
    <property type="protein sequence ID" value="KAH7137753.1"/>
    <property type="molecule type" value="Genomic_DNA"/>
</dbReference>
<organism evidence="2 3">
    <name type="scientific">Dactylonectria macrodidyma</name>
    <dbReference type="NCBI Taxonomy" id="307937"/>
    <lineage>
        <taxon>Eukaryota</taxon>
        <taxon>Fungi</taxon>
        <taxon>Dikarya</taxon>
        <taxon>Ascomycota</taxon>
        <taxon>Pezizomycotina</taxon>
        <taxon>Sordariomycetes</taxon>
        <taxon>Hypocreomycetidae</taxon>
        <taxon>Hypocreales</taxon>
        <taxon>Nectriaceae</taxon>
        <taxon>Dactylonectria</taxon>
    </lineage>
</organism>
<proteinExistence type="predicted"/>
<evidence type="ECO:0000256" key="1">
    <source>
        <dbReference type="SAM" id="MobiDB-lite"/>
    </source>
</evidence>
<accession>A0A9P9EHV9</accession>
<evidence type="ECO:0000313" key="2">
    <source>
        <dbReference type="EMBL" id="KAH7137753.1"/>
    </source>
</evidence>
<dbReference type="Proteomes" id="UP000738349">
    <property type="component" value="Unassembled WGS sequence"/>
</dbReference>
<protein>
    <submittedName>
        <fullName evidence="2">Uncharacterized protein</fullName>
    </submittedName>
</protein>
<dbReference type="PANTHER" id="PTHR35606">
    <property type="entry name" value="CELLULOSE-BINDING FAMILY II PROTEIN"/>
    <property type="match status" value="1"/>
</dbReference>
<dbReference type="OrthoDB" id="5000017at2759"/>
<feature type="region of interest" description="Disordered" evidence="1">
    <location>
        <begin position="300"/>
        <end position="323"/>
    </location>
</feature>
<sequence>MMPVYGSCLAPPSPDAPIPEQWKDSLPLAWDNGLIRFQRENPDYSLATYKNFAFDQIMDGNGTINVCVRWGSNKTVTETNRQQIESQYRKIYQYWFEWLPGYDSFPFDKVDINFVGWAVADRNLLQGSTDGLDIYTESKDEYGFLDCNPGCSVDKHLDGDFSDCPGGPEHRYHHFLWFDNIWGDRDMGAAIGYGIDISLWGWENVGSKMGDWPILVHEMGHTIGFLDSLDSGIANGTNSVCDIFFLPPNHPQEFVMKPGDGGAHVSTITEMEGWMIRYWWTRVSRLRGWQSDNTIYPPLPDCPDEDSEIEKRSAISGARCETA</sequence>
<dbReference type="AlphaFoldDB" id="A0A9P9EHV9"/>
<gene>
    <name evidence="2" type="ORF">EDB81DRAFT_901327</name>
</gene>
<comment type="caution">
    <text evidence="2">The sequence shown here is derived from an EMBL/GenBank/DDBJ whole genome shotgun (WGS) entry which is preliminary data.</text>
</comment>
<keyword evidence="3" id="KW-1185">Reference proteome</keyword>
<name>A0A9P9EHV9_9HYPO</name>
<evidence type="ECO:0000313" key="3">
    <source>
        <dbReference type="Proteomes" id="UP000738349"/>
    </source>
</evidence>